<dbReference type="SMART" id="SM00909">
    <property type="entry name" value="Germane"/>
    <property type="match status" value="1"/>
</dbReference>
<protein>
    <submittedName>
        <fullName evidence="3">GerMN domain-containing protein</fullName>
    </submittedName>
</protein>
<dbReference type="Pfam" id="PF10646">
    <property type="entry name" value="Germane"/>
    <property type="match status" value="1"/>
</dbReference>
<feature type="region of interest" description="Disordered" evidence="1">
    <location>
        <begin position="1"/>
        <end position="22"/>
    </location>
</feature>
<dbReference type="InterPro" id="IPR019606">
    <property type="entry name" value="GerMN"/>
</dbReference>
<evidence type="ECO:0000256" key="1">
    <source>
        <dbReference type="SAM" id="MobiDB-lite"/>
    </source>
</evidence>
<keyword evidence="4" id="KW-1185">Reference proteome</keyword>
<gene>
    <name evidence="3" type="ORF">F9B85_08300</name>
</gene>
<comment type="caution">
    <text evidence="3">The sequence shown here is derived from an EMBL/GenBank/DDBJ whole genome shotgun (WGS) entry which is preliminary data.</text>
</comment>
<accession>A0A6I0F307</accession>
<dbReference type="EMBL" id="WBXO01000005">
    <property type="protein sequence ID" value="KAB2952748.1"/>
    <property type="molecule type" value="Genomic_DNA"/>
</dbReference>
<dbReference type="Proteomes" id="UP000468766">
    <property type="component" value="Unassembled WGS sequence"/>
</dbReference>
<evidence type="ECO:0000313" key="3">
    <source>
        <dbReference type="EMBL" id="KAB2952748.1"/>
    </source>
</evidence>
<feature type="compositionally biased region" description="Polar residues" evidence="1">
    <location>
        <begin position="10"/>
        <end position="22"/>
    </location>
</feature>
<organism evidence="3 4">
    <name type="scientific">Heliorestis acidaminivorans</name>
    <dbReference type="NCBI Taxonomy" id="553427"/>
    <lineage>
        <taxon>Bacteria</taxon>
        <taxon>Bacillati</taxon>
        <taxon>Bacillota</taxon>
        <taxon>Clostridia</taxon>
        <taxon>Eubacteriales</taxon>
        <taxon>Heliobacteriaceae</taxon>
        <taxon>Heliorestis</taxon>
    </lineage>
</organism>
<evidence type="ECO:0000259" key="2">
    <source>
        <dbReference type="SMART" id="SM00909"/>
    </source>
</evidence>
<feature type="domain" description="GerMN" evidence="2">
    <location>
        <begin position="59"/>
        <end position="142"/>
    </location>
</feature>
<dbReference type="OrthoDB" id="1976337at2"/>
<sequence>MIFLAGCTGGNQTESNRNQQEVQEPLPEEAVQVTLYFANQEAEYLNRVEREIAKQDDIILALFEELKNPGEYGSVLPVEAELLNYSEDGNVLILNFNEAFANLGGSASEFLAINAIVNTYTELPEYEAVSFYVNEEFLETGHNAYDQPVPRNENAIQ</sequence>
<proteinExistence type="predicted"/>
<reference evidence="3 4" key="1">
    <citation type="submission" date="2019-10" db="EMBL/GenBank/DDBJ databases">
        <title>Whole-genome sequence of the extremophile Heliorestis acidaminivorans DSM 24790.</title>
        <authorList>
            <person name="Kyndt J.A."/>
            <person name="Meyer T.E."/>
        </authorList>
    </citation>
    <scope>NUCLEOTIDE SEQUENCE [LARGE SCALE GENOMIC DNA]</scope>
    <source>
        <strain evidence="3 4">DSM 24790</strain>
    </source>
</reference>
<dbReference type="AlphaFoldDB" id="A0A6I0F307"/>
<name>A0A6I0F307_9FIRM</name>
<evidence type="ECO:0000313" key="4">
    <source>
        <dbReference type="Proteomes" id="UP000468766"/>
    </source>
</evidence>